<organism evidence="2 3">
    <name type="scientific">Anatilimnocola aggregata</name>
    <dbReference type="NCBI Taxonomy" id="2528021"/>
    <lineage>
        <taxon>Bacteria</taxon>
        <taxon>Pseudomonadati</taxon>
        <taxon>Planctomycetota</taxon>
        <taxon>Planctomycetia</taxon>
        <taxon>Pirellulales</taxon>
        <taxon>Pirellulaceae</taxon>
        <taxon>Anatilimnocola</taxon>
    </lineage>
</organism>
<keyword evidence="3" id="KW-1185">Reference proteome</keyword>
<dbReference type="OrthoDB" id="2513075at2"/>
<dbReference type="Pfam" id="PF13472">
    <property type="entry name" value="Lipase_GDSL_2"/>
    <property type="match status" value="1"/>
</dbReference>
<reference evidence="2 3" key="1">
    <citation type="submission" date="2019-02" db="EMBL/GenBank/DDBJ databases">
        <title>Deep-cultivation of Planctomycetes and their phenomic and genomic characterization uncovers novel biology.</title>
        <authorList>
            <person name="Wiegand S."/>
            <person name="Jogler M."/>
            <person name="Boedeker C."/>
            <person name="Pinto D."/>
            <person name="Vollmers J."/>
            <person name="Rivas-Marin E."/>
            <person name="Kohn T."/>
            <person name="Peeters S.H."/>
            <person name="Heuer A."/>
            <person name="Rast P."/>
            <person name="Oberbeckmann S."/>
            <person name="Bunk B."/>
            <person name="Jeske O."/>
            <person name="Meyerdierks A."/>
            <person name="Storesund J.E."/>
            <person name="Kallscheuer N."/>
            <person name="Luecker S."/>
            <person name="Lage O.M."/>
            <person name="Pohl T."/>
            <person name="Merkel B.J."/>
            <person name="Hornburger P."/>
            <person name="Mueller R.-W."/>
            <person name="Bruemmer F."/>
            <person name="Labrenz M."/>
            <person name="Spormann A.M."/>
            <person name="Op den Camp H."/>
            <person name="Overmann J."/>
            <person name="Amann R."/>
            <person name="Jetten M.S.M."/>
            <person name="Mascher T."/>
            <person name="Medema M.H."/>
            <person name="Devos D.P."/>
            <person name="Kaster A.-K."/>
            <person name="Ovreas L."/>
            <person name="Rohde M."/>
            <person name="Galperin M.Y."/>
            <person name="Jogler C."/>
        </authorList>
    </citation>
    <scope>NUCLEOTIDE SEQUENCE [LARGE SCALE GENOMIC DNA]</scope>
    <source>
        <strain evidence="2 3">ETA_A8</strain>
    </source>
</reference>
<feature type="domain" description="SGNH hydrolase-type esterase" evidence="1">
    <location>
        <begin position="44"/>
        <end position="234"/>
    </location>
</feature>
<accession>A0A517YIK3</accession>
<dbReference type="RefSeq" id="WP_145094908.1">
    <property type="nucleotide sequence ID" value="NZ_CP036274.1"/>
</dbReference>
<dbReference type="InterPro" id="IPR013830">
    <property type="entry name" value="SGNH_hydro"/>
</dbReference>
<protein>
    <submittedName>
        <fullName evidence="2">GDSL-like Lipase/Acylhydrolase</fullName>
    </submittedName>
</protein>
<dbReference type="EMBL" id="CP036274">
    <property type="protein sequence ID" value="QDU30063.1"/>
    <property type="molecule type" value="Genomic_DNA"/>
</dbReference>
<keyword evidence="2" id="KW-0378">Hydrolase</keyword>
<name>A0A517YIK3_9BACT</name>
<proteinExistence type="predicted"/>
<dbReference type="InterPro" id="IPR051532">
    <property type="entry name" value="Ester_Hydrolysis_Enzymes"/>
</dbReference>
<evidence type="ECO:0000259" key="1">
    <source>
        <dbReference type="Pfam" id="PF13472"/>
    </source>
</evidence>
<dbReference type="GO" id="GO:0004622">
    <property type="term" value="F:phosphatidylcholine lysophospholipase activity"/>
    <property type="evidence" value="ECO:0007669"/>
    <property type="project" value="TreeGrafter"/>
</dbReference>
<dbReference type="SUPFAM" id="SSF52266">
    <property type="entry name" value="SGNH hydrolase"/>
    <property type="match status" value="1"/>
</dbReference>
<dbReference type="Gene3D" id="3.40.50.1110">
    <property type="entry name" value="SGNH hydrolase"/>
    <property type="match status" value="1"/>
</dbReference>
<dbReference type="InterPro" id="IPR036514">
    <property type="entry name" value="SGNH_hydro_sf"/>
</dbReference>
<evidence type="ECO:0000313" key="2">
    <source>
        <dbReference type="EMBL" id="QDU30063.1"/>
    </source>
</evidence>
<dbReference type="AlphaFoldDB" id="A0A517YIK3"/>
<evidence type="ECO:0000313" key="3">
    <source>
        <dbReference type="Proteomes" id="UP000315017"/>
    </source>
</evidence>
<sequence length="319" mass="35582">MYIAATRRIDFTFLMLLLVVTSSNLTAEEVKPLDLVKKSQRILFLGDSITASGQYVGLFDAWLVANRWEKTPTVINCGLASETVSGLSEEGHAGGKFPRPDLFERLDRVLPLVKPDLVFACYGINCGIYQPLDAERFARYQQGWQKLKEKVEGAGANLIIITPPFYDDLRSPKSLSYNEVLDRYSDWLVKQREQGWVVIDLHSAMTTAVKKQRQTEPKFTMQPDGVHPNSDGHWFMAQQLIAALGDSKITNAKASADYFAGRKLPAEALPLIQQRLSTLRDSYVGTAGHKRPGVAKGLPIEEATKKAEEITAKLNDLLK</sequence>
<dbReference type="CDD" id="cd01834">
    <property type="entry name" value="SGNH_hydrolase_like_2"/>
    <property type="match status" value="1"/>
</dbReference>
<dbReference type="Proteomes" id="UP000315017">
    <property type="component" value="Chromosome"/>
</dbReference>
<dbReference type="KEGG" id="aagg:ETAA8_51820"/>
<dbReference type="PANTHER" id="PTHR30383:SF5">
    <property type="entry name" value="SGNH HYDROLASE-TYPE ESTERASE DOMAIN-CONTAINING PROTEIN"/>
    <property type="match status" value="1"/>
</dbReference>
<gene>
    <name evidence="2" type="ORF">ETAA8_51820</name>
</gene>
<dbReference type="PANTHER" id="PTHR30383">
    <property type="entry name" value="THIOESTERASE 1/PROTEASE 1/LYSOPHOSPHOLIPASE L1"/>
    <property type="match status" value="1"/>
</dbReference>